<dbReference type="AlphaFoldDB" id="A0A1C6S7M4"/>
<keyword evidence="2" id="KW-1185">Reference proteome</keyword>
<accession>A0A1C6S7M4</accession>
<evidence type="ECO:0000313" key="2">
    <source>
        <dbReference type="Proteomes" id="UP000199699"/>
    </source>
</evidence>
<reference evidence="1 2" key="1">
    <citation type="submission" date="2016-06" db="EMBL/GenBank/DDBJ databases">
        <authorList>
            <person name="Kjaerup R.B."/>
            <person name="Dalgaard T.S."/>
            <person name="Juul-Madsen H.R."/>
        </authorList>
    </citation>
    <scope>NUCLEOTIDE SEQUENCE [LARGE SCALE GENOMIC DNA]</scope>
    <source>
        <strain evidence="1 2">DSM 43818</strain>
    </source>
</reference>
<name>A0A1C6S7M4_9ACTN</name>
<proteinExistence type="predicted"/>
<evidence type="ECO:0000313" key="1">
    <source>
        <dbReference type="EMBL" id="SCL25443.1"/>
    </source>
</evidence>
<protein>
    <submittedName>
        <fullName evidence="1">Uncharacterized protein</fullName>
    </submittedName>
</protein>
<sequence>MSATVVAHHHIVDDPRDGALTVTDELARSGPPHLAGLTEPAPRPANISERHWNGLLECGWAGRLRTPDGQTRFRLRYHGDRVGETVTEDDQGRPAMVYAVPEQGGPILLFDAAAHGYNALFCDTWDPAELAGRDADEWYVDADEEDTFELVVWVGYQVDYGDEDERRHLVDPDDPELAALSGGRRMPYADAAAAGFDAIAVIATNSRGRATDVVSEELA</sequence>
<dbReference type="EMBL" id="FMHT01000003">
    <property type="protein sequence ID" value="SCL25443.1"/>
    <property type="molecule type" value="Genomic_DNA"/>
</dbReference>
<dbReference type="STRING" id="145857.GA0070616_3106"/>
<gene>
    <name evidence="1" type="ORF">GA0070616_3106</name>
</gene>
<organism evidence="1 2">
    <name type="scientific">Micromonospora nigra</name>
    <dbReference type="NCBI Taxonomy" id="145857"/>
    <lineage>
        <taxon>Bacteria</taxon>
        <taxon>Bacillati</taxon>
        <taxon>Actinomycetota</taxon>
        <taxon>Actinomycetes</taxon>
        <taxon>Micromonosporales</taxon>
        <taxon>Micromonosporaceae</taxon>
        <taxon>Micromonospora</taxon>
    </lineage>
</organism>
<dbReference type="Proteomes" id="UP000199699">
    <property type="component" value="Unassembled WGS sequence"/>
</dbReference>